<dbReference type="SUPFAM" id="SSF55298">
    <property type="entry name" value="YjgF-like"/>
    <property type="match status" value="1"/>
</dbReference>
<dbReference type="NCBIfam" id="TIGR00004">
    <property type="entry name" value="Rid family detoxifying hydrolase"/>
    <property type="match status" value="1"/>
</dbReference>
<proteinExistence type="inferred from homology"/>
<comment type="similarity">
    <text evidence="1">Belongs to the RutC family.</text>
</comment>
<dbReference type="InterPro" id="IPR035959">
    <property type="entry name" value="RutC-like_sf"/>
</dbReference>
<dbReference type="GO" id="GO:0005829">
    <property type="term" value="C:cytosol"/>
    <property type="evidence" value="ECO:0007669"/>
    <property type="project" value="TreeGrafter"/>
</dbReference>
<dbReference type="PANTHER" id="PTHR11803:SF39">
    <property type="entry name" value="2-IMINOBUTANOATE_2-IMINOPROPANOATE DEAMINASE"/>
    <property type="match status" value="1"/>
</dbReference>
<dbReference type="InterPro" id="IPR006175">
    <property type="entry name" value="YjgF/YER057c/UK114"/>
</dbReference>
<feature type="non-terminal residue" evidence="2">
    <location>
        <position position="1"/>
    </location>
</feature>
<organism evidence="2">
    <name type="scientific">Spongospora subterranea</name>
    <dbReference type="NCBI Taxonomy" id="70186"/>
    <lineage>
        <taxon>Eukaryota</taxon>
        <taxon>Sar</taxon>
        <taxon>Rhizaria</taxon>
        <taxon>Endomyxa</taxon>
        <taxon>Phytomyxea</taxon>
        <taxon>Plasmodiophorida</taxon>
        <taxon>Plasmodiophoridae</taxon>
        <taxon>Spongospora</taxon>
    </lineage>
</organism>
<dbReference type="FunFam" id="3.30.1330.40:FF:000001">
    <property type="entry name" value="L-PSP family endoribonuclease"/>
    <property type="match status" value="1"/>
</dbReference>
<dbReference type="InterPro" id="IPR019897">
    <property type="entry name" value="RidA_CS"/>
</dbReference>
<dbReference type="GO" id="GO:0019239">
    <property type="term" value="F:deaminase activity"/>
    <property type="evidence" value="ECO:0007669"/>
    <property type="project" value="TreeGrafter"/>
</dbReference>
<dbReference type="PANTHER" id="PTHR11803">
    <property type="entry name" value="2-IMINOBUTANOATE/2-IMINOPROPANOATE DEAMINASE RIDA"/>
    <property type="match status" value="1"/>
</dbReference>
<dbReference type="AlphaFoldDB" id="A0A0H5R5P6"/>
<reference evidence="2" key="1">
    <citation type="submission" date="2015-04" db="EMBL/GenBank/DDBJ databases">
        <title>The genome sequence of the plant pathogenic Rhizarian Plasmodiophora brassicae reveals insights in its biotrophic life cycle and the origin of chitin synthesis.</title>
        <authorList>
            <person name="Schwelm A."/>
            <person name="Fogelqvist J."/>
            <person name="Knaust A."/>
            <person name="Julke S."/>
            <person name="Lilja T."/>
            <person name="Dhandapani V."/>
            <person name="Bonilla-Rosso G."/>
            <person name="Karlsson M."/>
            <person name="Shevchenko A."/>
            <person name="Choi S.R."/>
            <person name="Kim H.G."/>
            <person name="Park J.Y."/>
            <person name="Lim Y.P."/>
            <person name="Ludwig-Muller J."/>
            <person name="Dixelius C."/>
        </authorList>
    </citation>
    <scope>NUCLEOTIDE SEQUENCE</scope>
    <source>
        <tissue evidence="2">Potato root galls</tissue>
    </source>
</reference>
<name>A0A0H5R5P6_9EUKA</name>
<dbReference type="Pfam" id="PF01042">
    <property type="entry name" value="Ribonuc_L-PSP"/>
    <property type="match status" value="1"/>
</dbReference>
<evidence type="ECO:0000313" key="2">
    <source>
        <dbReference type="EMBL" id="CRZ09480.1"/>
    </source>
</evidence>
<dbReference type="CDD" id="cd00448">
    <property type="entry name" value="YjgF_YER057c_UK114_family"/>
    <property type="match status" value="1"/>
</dbReference>
<protein>
    <submittedName>
        <fullName evidence="2">Uncharacterized protein</fullName>
    </submittedName>
</protein>
<dbReference type="EMBL" id="HACM01009038">
    <property type="protein sequence ID" value="CRZ09480.1"/>
    <property type="molecule type" value="Transcribed_RNA"/>
</dbReference>
<accession>A0A0H5R5P6</accession>
<dbReference type="InterPro" id="IPR006056">
    <property type="entry name" value="RidA"/>
</dbReference>
<evidence type="ECO:0000256" key="1">
    <source>
        <dbReference type="ARBA" id="ARBA00010552"/>
    </source>
</evidence>
<dbReference type="Gene3D" id="3.30.1330.40">
    <property type="entry name" value="RutC-like"/>
    <property type="match status" value="1"/>
</dbReference>
<dbReference type="PROSITE" id="PS01094">
    <property type="entry name" value="UPF0076"/>
    <property type="match status" value="1"/>
</dbReference>
<dbReference type="GO" id="GO:0005739">
    <property type="term" value="C:mitochondrion"/>
    <property type="evidence" value="ECO:0007669"/>
    <property type="project" value="TreeGrafter"/>
</dbReference>
<sequence length="161" mass="17643">GSASSHSFHFRRYSRSKTLFEFMSLLSRIGARSYRAVVHCADAPAAIGPYSQAIRANGFLYVSGMIGFDPSTMELASKTDVGVQTDQALKNLVNVLREGGSSPEKVVKTTVLMRNMDDYKTINDIYAKYFTTEPPARAAYAVKGLPASALVEIECIALYED</sequence>